<reference evidence="2 3" key="1">
    <citation type="submission" date="2014-07" db="EMBL/GenBank/DDBJ databases">
        <authorList>
            <person name="McCorrison J."/>
            <person name="Sanka R."/>
            <person name="Torralba M."/>
            <person name="Gillis M."/>
            <person name="Haft D.H."/>
            <person name="Methe B."/>
            <person name="Sutton G."/>
            <person name="Nelson K.E."/>
        </authorList>
    </citation>
    <scope>NUCLEOTIDE SEQUENCE [LARGE SCALE GENOMIC DNA]</scope>
    <source>
        <strain evidence="2 3">DNF00424</strain>
    </source>
</reference>
<gene>
    <name evidence="2" type="ORF">HMPREF2132_02205</name>
</gene>
<feature type="chain" id="PRO_5043598782" evidence="1">
    <location>
        <begin position="25"/>
        <end position="721"/>
    </location>
</feature>
<dbReference type="Proteomes" id="UP000029533">
    <property type="component" value="Unassembled WGS sequence"/>
</dbReference>
<evidence type="ECO:0000313" key="2">
    <source>
        <dbReference type="EMBL" id="KGF29711.1"/>
    </source>
</evidence>
<evidence type="ECO:0000256" key="1">
    <source>
        <dbReference type="SAM" id="SignalP"/>
    </source>
</evidence>
<dbReference type="EMBL" id="JRNJ01000027">
    <property type="protein sequence ID" value="KGF29711.1"/>
    <property type="molecule type" value="Genomic_DNA"/>
</dbReference>
<protein>
    <submittedName>
        <fullName evidence="2">SO34 adhesin</fullName>
    </submittedName>
</protein>
<name>A0AAW3FHP9_9BACT</name>
<evidence type="ECO:0000313" key="3">
    <source>
        <dbReference type="Proteomes" id="UP000029533"/>
    </source>
</evidence>
<keyword evidence="1" id="KW-0732">Signal</keyword>
<dbReference type="AlphaFoldDB" id="A0AAW3FHP9"/>
<organism evidence="2 3">
    <name type="scientific">Prevotella histicola JCM 15637 = DNF00424</name>
    <dbReference type="NCBI Taxonomy" id="1236504"/>
    <lineage>
        <taxon>Bacteria</taxon>
        <taxon>Pseudomonadati</taxon>
        <taxon>Bacteroidota</taxon>
        <taxon>Bacteroidia</taxon>
        <taxon>Bacteroidales</taxon>
        <taxon>Prevotellaceae</taxon>
        <taxon>Prevotella</taxon>
    </lineage>
</organism>
<proteinExistence type="predicted"/>
<accession>A0AAW3FHP9</accession>
<sequence>MRKINLFFILPVMILLLCSTRSMAQGQDANYKWVGNELSTVIGNSNADMNAVYLYNVGTGKYLNVGSIWGTSISAYNVGMRLNLTKISADTYHIEGVLETDDGHMLGFPHVLAGDEVPDKQSSWDRVFCDRISTNAYVDWTIKETSSGSKTYTLYCKNDATPAIVHGNRYLVVDPTASGSNRLSFIYPTDPTSYGANAQWKFITLQDLKDAFKAQFASSEAPADATFLLTDPDFMRSHKGIGKWVVSGLQQNYLPAKYAFNQEQPNTYYVGMGQMNAWPDKYTRQYGSYWIASIRNLGNNAYANGSVTQKVNVLKKGWYRVSCDGFYSPGAGSNLKASIFANVTGSSDGRSVVSNDLNVFGKEFNYTKEELTKTYKAVDVATESPYIKAAKSFETGIYNNAILVYVPADGDELNIGIKVSGSDKELDWTAFDNFQLKYCGDNDMLLDEDQTSLDYLTKQALVPTNAYTLILKRTLKTGLWSSITLPVSLTAAQFKTAFGEQAKLARLKGQDAAIPTRIDFEKVDLSNDDATVIEPCKLYIMQTTRKANVEAGSYSKRLNDGSQVTVQAPYYTINNVVLPTVPSPIFRENAHQTTTVSGDIQFCGTQINQTTTIIPAHSYVLGAKDGMWYHTANALPVKGFRCWIATNVNAASPAKPLTFTIDGELQGSTTAIEGLHIEGTEASAHGAVYNLQGQKVADDASQMGTLPRGIYVVNHKKIMIK</sequence>
<feature type="signal peptide" evidence="1">
    <location>
        <begin position="1"/>
        <end position="24"/>
    </location>
</feature>
<comment type="caution">
    <text evidence="2">The sequence shown here is derived from an EMBL/GenBank/DDBJ whole genome shotgun (WGS) entry which is preliminary data.</text>
</comment>